<feature type="domain" description="PAS" evidence="6">
    <location>
        <begin position="204"/>
        <end position="242"/>
    </location>
</feature>
<dbReference type="Proteomes" id="UP001383192">
    <property type="component" value="Unassembled WGS sequence"/>
</dbReference>
<dbReference type="Pfam" id="PF13426">
    <property type="entry name" value="PAS_9"/>
    <property type="match status" value="2"/>
</dbReference>
<feature type="compositionally biased region" description="Low complexity" evidence="5">
    <location>
        <begin position="70"/>
        <end position="91"/>
    </location>
</feature>
<dbReference type="NCBIfam" id="TIGR00229">
    <property type="entry name" value="sensory_box"/>
    <property type="match status" value="1"/>
</dbReference>
<feature type="compositionally biased region" description="Low complexity" evidence="5">
    <location>
        <begin position="102"/>
        <end position="123"/>
    </location>
</feature>
<dbReference type="Gene3D" id="3.30.450.20">
    <property type="entry name" value="PAS domain"/>
    <property type="match status" value="2"/>
</dbReference>
<dbReference type="CDD" id="cd00130">
    <property type="entry name" value="PAS"/>
    <property type="match status" value="2"/>
</dbReference>
<organism evidence="7 8">
    <name type="scientific">Paramarasmius palmivorus</name>
    <dbReference type="NCBI Taxonomy" id="297713"/>
    <lineage>
        <taxon>Eukaryota</taxon>
        <taxon>Fungi</taxon>
        <taxon>Dikarya</taxon>
        <taxon>Basidiomycota</taxon>
        <taxon>Agaricomycotina</taxon>
        <taxon>Agaricomycetes</taxon>
        <taxon>Agaricomycetidae</taxon>
        <taxon>Agaricales</taxon>
        <taxon>Marasmiineae</taxon>
        <taxon>Marasmiaceae</taxon>
        <taxon>Paramarasmius</taxon>
    </lineage>
</organism>
<feature type="region of interest" description="Disordered" evidence="5">
    <location>
        <begin position="425"/>
        <end position="488"/>
    </location>
</feature>
<dbReference type="SUPFAM" id="SSF55785">
    <property type="entry name" value="PYP-like sensor domain (PAS domain)"/>
    <property type="match status" value="2"/>
</dbReference>
<feature type="compositionally biased region" description="Low complexity" evidence="5">
    <location>
        <begin position="454"/>
        <end position="469"/>
    </location>
</feature>
<keyword evidence="4" id="KW-0175">Coiled coil</keyword>
<dbReference type="PROSITE" id="PS50112">
    <property type="entry name" value="PAS"/>
    <property type="match status" value="2"/>
</dbReference>
<feature type="compositionally biased region" description="Polar residues" evidence="5">
    <location>
        <begin position="470"/>
        <end position="479"/>
    </location>
</feature>
<comment type="caution">
    <text evidence="7">The sequence shown here is derived from an EMBL/GenBank/DDBJ whole genome shotgun (WGS) entry which is preliminary data.</text>
</comment>
<feature type="domain" description="PAS" evidence="6">
    <location>
        <begin position="501"/>
        <end position="564"/>
    </location>
</feature>
<evidence type="ECO:0000313" key="7">
    <source>
        <dbReference type="EMBL" id="KAK7060789.1"/>
    </source>
</evidence>
<evidence type="ECO:0000256" key="1">
    <source>
        <dbReference type="ARBA" id="ARBA00022630"/>
    </source>
</evidence>
<evidence type="ECO:0000256" key="4">
    <source>
        <dbReference type="SAM" id="Coils"/>
    </source>
</evidence>
<dbReference type="SMART" id="SM00091">
    <property type="entry name" value="PAS"/>
    <property type="match status" value="2"/>
</dbReference>
<dbReference type="AlphaFoldDB" id="A0AAW0E8H4"/>
<reference evidence="7 8" key="1">
    <citation type="submission" date="2024-01" db="EMBL/GenBank/DDBJ databases">
        <title>A draft genome for a cacao thread blight-causing isolate of Paramarasmius palmivorus.</title>
        <authorList>
            <person name="Baruah I.K."/>
            <person name="Bukari Y."/>
            <person name="Amoako-Attah I."/>
            <person name="Meinhardt L.W."/>
            <person name="Bailey B.A."/>
            <person name="Cohen S.P."/>
        </authorList>
    </citation>
    <scope>NUCLEOTIDE SEQUENCE [LARGE SCALE GENOMIC DNA]</scope>
    <source>
        <strain evidence="7 8">GH-12</strain>
    </source>
</reference>
<feature type="region of interest" description="Disordered" evidence="5">
    <location>
        <begin position="671"/>
        <end position="717"/>
    </location>
</feature>
<keyword evidence="8" id="KW-1185">Reference proteome</keyword>
<keyword evidence="1" id="KW-0285">Flavoprotein</keyword>
<dbReference type="PANTHER" id="PTHR47429:SF7">
    <property type="entry name" value="GATA-FACTOR"/>
    <property type="match status" value="1"/>
</dbReference>
<evidence type="ECO:0000256" key="3">
    <source>
        <dbReference type="ARBA" id="ARBA00022991"/>
    </source>
</evidence>
<dbReference type="PANTHER" id="PTHR47429">
    <property type="entry name" value="PROTEIN TWIN LOV 1"/>
    <property type="match status" value="1"/>
</dbReference>
<feature type="compositionally biased region" description="Polar residues" evidence="5">
    <location>
        <begin position="425"/>
        <end position="444"/>
    </location>
</feature>
<feature type="compositionally biased region" description="Polar residues" evidence="5">
    <location>
        <begin position="706"/>
        <end position="717"/>
    </location>
</feature>
<dbReference type="InterPro" id="IPR000014">
    <property type="entry name" value="PAS"/>
</dbReference>
<evidence type="ECO:0000259" key="6">
    <source>
        <dbReference type="PROSITE" id="PS50112"/>
    </source>
</evidence>
<accession>A0AAW0E8H4</accession>
<feature type="region of interest" description="Disordered" evidence="5">
    <location>
        <begin position="66"/>
        <end position="123"/>
    </location>
</feature>
<dbReference type="EMBL" id="JAYKXP010000002">
    <property type="protein sequence ID" value="KAK7060789.1"/>
    <property type="molecule type" value="Genomic_DNA"/>
</dbReference>
<evidence type="ECO:0000256" key="2">
    <source>
        <dbReference type="ARBA" id="ARBA00022643"/>
    </source>
</evidence>
<keyword evidence="2" id="KW-0288">FMN</keyword>
<dbReference type="InterPro" id="IPR035965">
    <property type="entry name" value="PAS-like_dom_sf"/>
</dbReference>
<feature type="coiled-coil region" evidence="4">
    <location>
        <begin position="926"/>
        <end position="953"/>
    </location>
</feature>
<protein>
    <recommendedName>
        <fullName evidence="6">PAS domain-containing protein</fullName>
    </recommendedName>
</protein>
<name>A0AAW0E8H4_9AGAR</name>
<sequence length="1058" mass="111113">MQVGAGHSVRLQIPQYMQGTPMLAPGGGAEVLPAGLINAPQNSTTMGSWYANNGLASEGYSPISIHPQHSYRGSQSQRRQSTVSATSSSLTSPPPFDYDIQSTPTSSSSAPSQSSSTNNTNDPSAALSLSISAGLINPTQAILPSQLTAIGAGATAATIHSTGLNAPSPLGLPVYSASGFDLLSVMARVATRPDPKVVLGPVDLTSSFVVVDVRRHDNPVIYVSPTFCRLTGYPENEVLGRNCRFLQSPDGVQPKGEVRKYTSHEAVKHLKKNLVADKECQTSVINYKKNGDAFINLVTVIPIRGGELGSSGEEDKVVYHVGFQVDLTEQPNAILQKLRDGTYIVNYTANNPVHIPPGVSLRRAVAGGAPGAPGAGGSGAMGLHAITSRERKLHAIGHPAVSKDFRKMLEEPAFLASFPITTSTNADSITGPGTNANGDVSNGDEQGRGENPEVSISPVSPIVTSPTTSLATSGSSPSVGQIIPTPASHTASSNHPLSLILLEYNPDFIHVVSLKGFFLYVAPSVHRVLGYHASELVGRSLVDICHPADVVPLMRELKESSSSSAAVERGGVTASSGEEIDETDLRDTTYLLPPGGTPPKPRTVDLLFRAQTKQGVYVWVECRGRLHVEPGKGRKAIILSGRAKEMGHLKWGVVKSVSGGVGPVEVRHIGSSEESNAGGMADSSAARKKRGRGGLSVEVDSDGTDAPNSPTVGTSSSATEIEYQTEFWGTVTRTGILLVVTSGVKDVLGLEESELVGRHIDVLIADEGGRRSVGEELGRVGPVVSVTAAAIEGVRRVACSLKKRSIGAESGGGGSGGREERVECEIIFYPVSTDDTVLNSAQTISPANLIYQVRELRSSMQPSIHLSGISGSGSGSVSSTSSANQFIRMYGLGAGITDGPTVMHSLEDDVYQPLDTSRGSSWQYELQQLRFANERLREEIRGLENELGKKVAISPVASISKMTSLSSISEFSRSPTSDSSSAMMVSGTASAASVYQTQHHQLYPAQPQIIAAMVRQLPPARTWSSTIASVNVIADVALSGSGAIRSGDEILASATDAK</sequence>
<keyword evidence="3" id="KW-0157">Chromophore</keyword>
<feature type="region of interest" description="Disordered" evidence="5">
    <location>
        <begin position="562"/>
        <end position="598"/>
    </location>
</feature>
<dbReference type="GO" id="GO:0005634">
    <property type="term" value="C:nucleus"/>
    <property type="evidence" value="ECO:0007669"/>
    <property type="project" value="TreeGrafter"/>
</dbReference>
<gene>
    <name evidence="7" type="ORF">VNI00_000522</name>
</gene>
<evidence type="ECO:0000313" key="8">
    <source>
        <dbReference type="Proteomes" id="UP001383192"/>
    </source>
</evidence>
<evidence type="ECO:0000256" key="5">
    <source>
        <dbReference type="SAM" id="MobiDB-lite"/>
    </source>
</evidence>
<proteinExistence type="predicted"/>